<dbReference type="OrthoDB" id="1914101at2759"/>
<keyword evidence="4" id="KW-1185">Reference proteome</keyword>
<reference evidence="2" key="1">
    <citation type="submission" date="2018-07" db="EMBL/GenBank/DDBJ databases">
        <authorList>
            <person name="Gao Z.-S."/>
            <person name="Jia H.-M."/>
            <person name="Jia H.-J."/>
            <person name="Cai Q.-L."/>
            <person name="Wang Y."/>
            <person name="Zhao H.-B."/>
        </authorList>
    </citation>
    <scope>NUCLEOTIDE SEQUENCE</scope>
    <source>
        <tissue evidence="2">Leaves</tissue>
    </source>
</reference>
<name>A0A6A1WCC0_9ROSI</name>
<proteinExistence type="predicted"/>
<feature type="chain" id="PRO_5036163203" description="Transmembrane protein" evidence="1">
    <location>
        <begin position="26"/>
        <end position="128"/>
    </location>
</feature>
<sequence>MGLAKNFKSFCVCLFLFLFLVLINASCTSTSSSHEIQPQAAADVPPVHYHVFYIKNTKPFVLNKQDHDLGKKRRSKKKMRRKKIKNINSRPFSVMLPKGFVPPSGSSPCHNEYPNSVTFFCEFSTAKP</sequence>
<dbReference type="Proteomes" id="UP000516437">
    <property type="component" value="Chromosome 2"/>
</dbReference>
<accession>A0A6A1WCC0</accession>
<evidence type="ECO:0000313" key="3">
    <source>
        <dbReference type="EMBL" id="KAB1221334.1"/>
    </source>
</evidence>
<evidence type="ECO:0008006" key="5">
    <source>
        <dbReference type="Google" id="ProtNLM"/>
    </source>
</evidence>
<reference evidence="2 4" key="2">
    <citation type="journal article" date="2019" name="Plant Biotechnol. J.">
        <title>The red bayberry genome and genetic basis of sex determination.</title>
        <authorList>
            <person name="Jia H.M."/>
            <person name="Jia H.J."/>
            <person name="Cai Q.L."/>
            <person name="Wang Y."/>
            <person name="Zhao H.B."/>
            <person name="Yang W.F."/>
            <person name="Wang G.Y."/>
            <person name="Li Y.H."/>
            <person name="Zhan D.L."/>
            <person name="Shen Y.T."/>
            <person name="Niu Q.F."/>
            <person name="Chang L."/>
            <person name="Qiu J."/>
            <person name="Zhao L."/>
            <person name="Xie H.B."/>
            <person name="Fu W.Y."/>
            <person name="Jin J."/>
            <person name="Li X.W."/>
            <person name="Jiao Y."/>
            <person name="Zhou C.C."/>
            <person name="Tu T."/>
            <person name="Chai C.Y."/>
            <person name="Gao J.L."/>
            <person name="Fan L.J."/>
            <person name="van de Weg E."/>
            <person name="Wang J.Y."/>
            <person name="Gao Z.S."/>
        </authorList>
    </citation>
    <scope>NUCLEOTIDE SEQUENCE [LARGE SCALE GENOMIC DNA]</scope>
    <source>
        <tissue evidence="2">Leaves</tissue>
    </source>
</reference>
<dbReference type="EMBL" id="RXIC02000020">
    <property type="protein sequence ID" value="KAB1221328.1"/>
    <property type="molecule type" value="Genomic_DNA"/>
</dbReference>
<dbReference type="AlphaFoldDB" id="A0A6A1WCC0"/>
<dbReference type="EMBL" id="RXIC02000020">
    <property type="protein sequence ID" value="KAB1221334.1"/>
    <property type="molecule type" value="Genomic_DNA"/>
</dbReference>
<evidence type="ECO:0000313" key="2">
    <source>
        <dbReference type="EMBL" id="KAB1221328.1"/>
    </source>
</evidence>
<protein>
    <recommendedName>
        <fullName evidence="5">Transmembrane protein</fullName>
    </recommendedName>
</protein>
<reference evidence="2" key="3">
    <citation type="submission" date="2019-09" db="EMBL/GenBank/DDBJ databases">
        <authorList>
            <person name="Gao Z."/>
        </authorList>
    </citation>
    <scope>NUCLEOTIDE SEQUENCE</scope>
    <source>
        <tissue evidence="2">Leaves</tissue>
    </source>
</reference>
<organism evidence="2 4">
    <name type="scientific">Morella rubra</name>
    <name type="common">Chinese bayberry</name>
    <dbReference type="NCBI Taxonomy" id="262757"/>
    <lineage>
        <taxon>Eukaryota</taxon>
        <taxon>Viridiplantae</taxon>
        <taxon>Streptophyta</taxon>
        <taxon>Embryophyta</taxon>
        <taxon>Tracheophyta</taxon>
        <taxon>Spermatophyta</taxon>
        <taxon>Magnoliopsida</taxon>
        <taxon>eudicotyledons</taxon>
        <taxon>Gunneridae</taxon>
        <taxon>Pentapetalae</taxon>
        <taxon>rosids</taxon>
        <taxon>fabids</taxon>
        <taxon>Fagales</taxon>
        <taxon>Myricaceae</taxon>
        <taxon>Morella</taxon>
    </lineage>
</organism>
<feature type="signal peptide" evidence="1">
    <location>
        <begin position="1"/>
        <end position="25"/>
    </location>
</feature>
<comment type="caution">
    <text evidence="2">The sequence shown here is derived from an EMBL/GenBank/DDBJ whole genome shotgun (WGS) entry which is preliminary data.</text>
</comment>
<evidence type="ECO:0000256" key="1">
    <source>
        <dbReference type="SAM" id="SignalP"/>
    </source>
</evidence>
<gene>
    <name evidence="3" type="ORF">CJ030_MR2G005425</name>
    <name evidence="2" type="ORF">CJ030_MR2G005627</name>
</gene>
<keyword evidence="1" id="KW-0732">Signal</keyword>
<evidence type="ECO:0000313" key="4">
    <source>
        <dbReference type="Proteomes" id="UP000516437"/>
    </source>
</evidence>